<dbReference type="InterPro" id="IPR003959">
    <property type="entry name" value="ATPase_AAA_core"/>
</dbReference>
<name>A0ABS0I1I0_9BACT</name>
<dbReference type="Gene3D" id="3.40.50.300">
    <property type="entry name" value="P-loop containing nucleotide triphosphate hydrolases"/>
    <property type="match status" value="1"/>
</dbReference>
<dbReference type="PANTHER" id="PTHR43581">
    <property type="entry name" value="ATP/GTP PHOSPHATASE"/>
    <property type="match status" value="1"/>
</dbReference>
<dbReference type="SUPFAM" id="SSF52540">
    <property type="entry name" value="P-loop containing nucleoside triphosphate hydrolases"/>
    <property type="match status" value="1"/>
</dbReference>
<keyword evidence="4" id="KW-1185">Reference proteome</keyword>
<protein>
    <submittedName>
        <fullName evidence="3">AAA family ATPase</fullName>
    </submittedName>
</protein>
<dbReference type="InterPro" id="IPR041685">
    <property type="entry name" value="AAA_GajA/Old/RecF-like"/>
</dbReference>
<proteinExistence type="predicted"/>
<dbReference type="PIRSF" id="PIRSF034888">
    <property type="entry name" value="P-loop_UCP034888"/>
    <property type="match status" value="1"/>
</dbReference>
<dbReference type="InterPro" id="IPR014592">
    <property type="entry name" value="P-loop_UCP034888"/>
</dbReference>
<evidence type="ECO:0000313" key="3">
    <source>
        <dbReference type="EMBL" id="MBF9220775.1"/>
    </source>
</evidence>
<dbReference type="PANTHER" id="PTHR43581:SF2">
    <property type="entry name" value="EXCINUCLEASE ATPASE SUBUNIT"/>
    <property type="match status" value="1"/>
</dbReference>
<dbReference type="RefSeq" id="WP_196292209.1">
    <property type="nucleotide sequence ID" value="NZ_JADQDM010000002.1"/>
</dbReference>
<dbReference type="InterPro" id="IPR051396">
    <property type="entry name" value="Bact_Antivir_Def_Nuclease"/>
</dbReference>
<sequence length="457" mass="50555">MAKKQVSAPAAPAPANRPPYMLIEEIRVQGYKSLVDATLHVRPLTLLAGTNSSGKSSIMQPLLLIKQTMEAPYQPAGALLLSGGHVQIDQAEQVLSLITGVQEKTFSCFLVGHEFYDRDKEYVSSAFNLTFRKAAAGFEIDKQSWQTGDEKIEIWDGMSWEDVKNQLSKERLEELLADGTIDIDIFRLPGYLVLHLLDEEGQLVDVYSPASYEEEIPEIIHIPGLRSAPLRSYPYASYVRRIRGTFDLYAAGVVNRWQEQQDTEKLAKLNDYLRRLGLTDSVTAKVKNANEVELSVSRLPAGSKGKPRKADLVNIADVGIGVSQVLPILVALIAAQKGQLVYVEQPELHLHPRAQVAMAELLAEAANRGVRVIVETHSSLLLLTVQTLIAQDRIKNTDVALHWFARDAKGATQVTYVEPDEDGAYGAWPEDFGDVELRAQDAYLTAVGERHFGKAGK</sequence>
<evidence type="ECO:0000313" key="4">
    <source>
        <dbReference type="Proteomes" id="UP000618931"/>
    </source>
</evidence>
<evidence type="ECO:0000259" key="2">
    <source>
        <dbReference type="Pfam" id="PF13304"/>
    </source>
</evidence>
<evidence type="ECO:0000259" key="1">
    <source>
        <dbReference type="Pfam" id="PF13175"/>
    </source>
</evidence>
<gene>
    <name evidence="3" type="ORF">I2H31_06630</name>
</gene>
<comment type="caution">
    <text evidence="3">The sequence shown here is derived from an EMBL/GenBank/DDBJ whole genome shotgun (WGS) entry which is preliminary data.</text>
</comment>
<reference evidence="3 4" key="1">
    <citation type="submission" date="2020-11" db="EMBL/GenBank/DDBJ databases">
        <authorList>
            <person name="Kim M.K."/>
        </authorList>
    </citation>
    <scope>NUCLEOTIDE SEQUENCE [LARGE SCALE GENOMIC DNA]</scope>
    <source>
        <strain evidence="3 4">BT662</strain>
    </source>
</reference>
<dbReference type="EMBL" id="JADQDM010000002">
    <property type="protein sequence ID" value="MBF9220775.1"/>
    <property type="molecule type" value="Genomic_DNA"/>
</dbReference>
<dbReference type="Proteomes" id="UP000618931">
    <property type="component" value="Unassembled WGS sequence"/>
</dbReference>
<dbReference type="InterPro" id="IPR027417">
    <property type="entry name" value="P-loop_NTPase"/>
</dbReference>
<accession>A0ABS0I1I0</accession>
<feature type="domain" description="ATPase AAA-type core" evidence="2">
    <location>
        <begin position="276"/>
        <end position="382"/>
    </location>
</feature>
<dbReference type="Pfam" id="PF13304">
    <property type="entry name" value="AAA_21"/>
    <property type="match status" value="1"/>
</dbReference>
<feature type="domain" description="Endonuclease GajA/Old nuclease/RecF-like AAA" evidence="1">
    <location>
        <begin position="21"/>
        <end position="133"/>
    </location>
</feature>
<organism evidence="3 4">
    <name type="scientific">Hymenobacter ruricola</name>
    <dbReference type="NCBI Taxonomy" id="2791023"/>
    <lineage>
        <taxon>Bacteria</taxon>
        <taxon>Pseudomonadati</taxon>
        <taxon>Bacteroidota</taxon>
        <taxon>Cytophagia</taxon>
        <taxon>Cytophagales</taxon>
        <taxon>Hymenobacteraceae</taxon>
        <taxon>Hymenobacter</taxon>
    </lineage>
</organism>
<dbReference type="Pfam" id="PF13175">
    <property type="entry name" value="AAA_15"/>
    <property type="match status" value="1"/>
</dbReference>